<sequence>MIKYFTAILFGVVCVNYASASCRGAITETTPTSNFEISATDEVVIDKTTGLMWKRCIEGYSGTDCKTGEDTKSTYVTALQNIASLNAGSGFAGFTDWRMPNVKELRSIVEEACNGLALNEEVFPYEDTGSTEDDIREHFTSTPRSYRESGATWVLGIDFDDGSITSLSVGSSNQDSQNEAAVYRLVRNAQ</sequence>
<keyword evidence="1" id="KW-0732">Signal</keyword>
<protein>
    <submittedName>
        <fullName evidence="3">Uncharacterized protein DUF1566</fullName>
    </submittedName>
</protein>
<evidence type="ECO:0000259" key="2">
    <source>
        <dbReference type="Pfam" id="PF07603"/>
    </source>
</evidence>
<evidence type="ECO:0000313" key="3">
    <source>
        <dbReference type="EMBL" id="TDO95508.1"/>
    </source>
</evidence>
<keyword evidence="4" id="KW-1185">Reference proteome</keyword>
<feature type="signal peptide" evidence="1">
    <location>
        <begin position="1"/>
        <end position="20"/>
    </location>
</feature>
<dbReference type="InterPro" id="IPR011460">
    <property type="entry name" value="Lcl_C"/>
</dbReference>
<evidence type="ECO:0000313" key="4">
    <source>
        <dbReference type="Proteomes" id="UP000294656"/>
    </source>
</evidence>
<proteinExistence type="predicted"/>
<gene>
    <name evidence="3" type="ORF">DFP79_3437</name>
</gene>
<name>A0A4R6M2M1_9GAMM</name>
<reference evidence="3 4" key="1">
    <citation type="submission" date="2019-03" db="EMBL/GenBank/DDBJ databases">
        <title>Genomic Encyclopedia of Type Strains, Phase III (KMG-III): the genomes of soil and plant-associated and newly described type strains.</title>
        <authorList>
            <person name="Whitman W."/>
        </authorList>
    </citation>
    <scope>NUCLEOTIDE SEQUENCE [LARGE SCALE GENOMIC DNA]</scope>
    <source>
        <strain evidence="3 4">CECT 7378</strain>
    </source>
</reference>
<dbReference type="EMBL" id="SNXC01000016">
    <property type="protein sequence ID" value="TDO95508.1"/>
    <property type="molecule type" value="Genomic_DNA"/>
</dbReference>
<dbReference type="OrthoDB" id="9793251at2"/>
<dbReference type="RefSeq" id="WP_133505127.1">
    <property type="nucleotide sequence ID" value="NZ_SNXC01000016.1"/>
</dbReference>
<feature type="chain" id="PRO_5020299409" evidence="1">
    <location>
        <begin position="21"/>
        <end position="190"/>
    </location>
</feature>
<dbReference type="PANTHER" id="PTHR35812:SF1">
    <property type="entry name" value="LIPOPROTEIN"/>
    <property type="match status" value="1"/>
</dbReference>
<accession>A0A4R6M2M1</accession>
<dbReference type="PROSITE" id="PS51257">
    <property type="entry name" value="PROKAR_LIPOPROTEIN"/>
    <property type="match status" value="1"/>
</dbReference>
<dbReference type="Proteomes" id="UP000294656">
    <property type="component" value="Unassembled WGS sequence"/>
</dbReference>
<dbReference type="Pfam" id="PF07603">
    <property type="entry name" value="Lcl_C"/>
    <property type="match status" value="1"/>
</dbReference>
<evidence type="ECO:0000256" key="1">
    <source>
        <dbReference type="SAM" id="SignalP"/>
    </source>
</evidence>
<organism evidence="3 4">
    <name type="scientific">Marinomonas balearica</name>
    <dbReference type="NCBI Taxonomy" id="491947"/>
    <lineage>
        <taxon>Bacteria</taxon>
        <taxon>Pseudomonadati</taxon>
        <taxon>Pseudomonadota</taxon>
        <taxon>Gammaproteobacteria</taxon>
        <taxon>Oceanospirillales</taxon>
        <taxon>Oceanospirillaceae</taxon>
        <taxon>Marinomonas</taxon>
    </lineage>
</organism>
<comment type="caution">
    <text evidence="3">The sequence shown here is derived from an EMBL/GenBank/DDBJ whole genome shotgun (WGS) entry which is preliminary data.</text>
</comment>
<dbReference type="AlphaFoldDB" id="A0A4R6M2M1"/>
<dbReference type="PANTHER" id="PTHR35812">
    <property type="entry name" value="LIPOPROTEIN"/>
    <property type="match status" value="1"/>
</dbReference>
<feature type="domain" description="Lcl C-terminal" evidence="2">
    <location>
        <begin position="43"/>
        <end position="187"/>
    </location>
</feature>